<reference evidence="2 3" key="1">
    <citation type="submission" date="2024-09" db="EMBL/GenBank/DDBJ databases">
        <authorList>
            <person name="Sun Q."/>
            <person name="Mori K."/>
        </authorList>
    </citation>
    <scope>NUCLEOTIDE SEQUENCE [LARGE SCALE GENOMIC DNA]</scope>
    <source>
        <strain evidence="2 3">TBRC 2205</strain>
    </source>
</reference>
<organism evidence="2 3">
    <name type="scientific">Plantactinospora siamensis</name>
    <dbReference type="NCBI Taxonomy" id="555372"/>
    <lineage>
        <taxon>Bacteria</taxon>
        <taxon>Bacillati</taxon>
        <taxon>Actinomycetota</taxon>
        <taxon>Actinomycetes</taxon>
        <taxon>Micromonosporales</taxon>
        <taxon>Micromonosporaceae</taxon>
        <taxon>Plantactinospora</taxon>
    </lineage>
</organism>
<comment type="caution">
    <text evidence="2">The sequence shown here is derived from an EMBL/GenBank/DDBJ whole genome shotgun (WGS) entry which is preliminary data.</text>
</comment>
<name>A0ABV6P0A5_9ACTN</name>
<dbReference type="Proteomes" id="UP001589894">
    <property type="component" value="Unassembled WGS sequence"/>
</dbReference>
<dbReference type="EMBL" id="JBHLUE010000016">
    <property type="protein sequence ID" value="MFC0566461.1"/>
    <property type="molecule type" value="Genomic_DNA"/>
</dbReference>
<keyword evidence="3" id="KW-1185">Reference proteome</keyword>
<dbReference type="RefSeq" id="WP_377341104.1">
    <property type="nucleotide sequence ID" value="NZ_JBHLUE010000016.1"/>
</dbReference>
<evidence type="ECO:0000313" key="2">
    <source>
        <dbReference type="EMBL" id="MFC0566461.1"/>
    </source>
</evidence>
<evidence type="ECO:0000313" key="3">
    <source>
        <dbReference type="Proteomes" id="UP001589894"/>
    </source>
</evidence>
<keyword evidence="1" id="KW-0472">Membrane</keyword>
<keyword evidence="1" id="KW-0812">Transmembrane</keyword>
<evidence type="ECO:0008006" key="4">
    <source>
        <dbReference type="Google" id="ProtNLM"/>
    </source>
</evidence>
<feature type="transmembrane region" description="Helical" evidence="1">
    <location>
        <begin position="88"/>
        <end position="106"/>
    </location>
</feature>
<gene>
    <name evidence="2" type="ORF">ACFFHU_20270</name>
</gene>
<keyword evidence="1" id="KW-1133">Transmembrane helix</keyword>
<proteinExistence type="predicted"/>
<accession>A0ABV6P0A5</accession>
<evidence type="ECO:0000256" key="1">
    <source>
        <dbReference type="SAM" id="Phobius"/>
    </source>
</evidence>
<protein>
    <recommendedName>
        <fullName evidence="4">YtxH domain-containing protein</fullName>
    </recommendedName>
</protein>
<sequence length="140" mass="14556">MFGTNLLDRRSRTERIADQAWDHLVAAVNSAGETVRDTALDTAKTARSATAGLTDDARDRVGTVADEAWQRASLAFDALAGRRPGLPWGYLIGAGLIGAAIGWAAGTAARTAMARDNAALGSSDQVEFVDVDRPGSAAAN</sequence>